<organism evidence="1">
    <name type="scientific">marine metagenome</name>
    <dbReference type="NCBI Taxonomy" id="408172"/>
    <lineage>
        <taxon>unclassified sequences</taxon>
        <taxon>metagenomes</taxon>
        <taxon>ecological metagenomes</taxon>
    </lineage>
</organism>
<dbReference type="EMBL" id="UINC01000982">
    <property type="protein sequence ID" value="SUZ66332.1"/>
    <property type="molecule type" value="Genomic_DNA"/>
</dbReference>
<reference evidence="1" key="1">
    <citation type="submission" date="2018-05" db="EMBL/GenBank/DDBJ databases">
        <authorList>
            <person name="Lanie J.A."/>
            <person name="Ng W.-L."/>
            <person name="Kazmierczak K.M."/>
            <person name="Andrzejewski T.M."/>
            <person name="Davidsen T.M."/>
            <person name="Wayne K.J."/>
            <person name="Tettelin H."/>
            <person name="Glass J.I."/>
            <person name="Rusch D."/>
            <person name="Podicherti R."/>
            <person name="Tsui H.-C.T."/>
            <person name="Winkler M.E."/>
        </authorList>
    </citation>
    <scope>NUCLEOTIDE SEQUENCE</scope>
</reference>
<protein>
    <submittedName>
        <fullName evidence="1">Uncharacterized protein</fullName>
    </submittedName>
</protein>
<evidence type="ECO:0000313" key="1">
    <source>
        <dbReference type="EMBL" id="SUZ66332.1"/>
    </source>
</evidence>
<sequence length="35" mass="3733">MRQEGPPLVRTPVMTRSAPSALLVGLAIQPSRFGV</sequence>
<dbReference type="AlphaFoldDB" id="A0A381PH75"/>
<name>A0A381PH75_9ZZZZ</name>
<proteinExistence type="predicted"/>
<gene>
    <name evidence="1" type="ORF">METZ01_LOCUS19186</name>
</gene>
<accession>A0A381PH75</accession>